<dbReference type="Pfam" id="PF00884">
    <property type="entry name" value="Sulfatase"/>
    <property type="match status" value="1"/>
</dbReference>
<dbReference type="InterPro" id="IPR000917">
    <property type="entry name" value="Sulfatase_N"/>
</dbReference>
<dbReference type="PANTHER" id="PTHR42693">
    <property type="entry name" value="ARYLSULFATASE FAMILY MEMBER"/>
    <property type="match status" value="1"/>
</dbReference>
<evidence type="ECO:0000313" key="7">
    <source>
        <dbReference type="EMBL" id="QDU96728.1"/>
    </source>
</evidence>
<keyword evidence="2" id="KW-0479">Metal-binding</keyword>
<keyword evidence="5" id="KW-0732">Signal</keyword>
<evidence type="ECO:0000256" key="1">
    <source>
        <dbReference type="ARBA" id="ARBA00008779"/>
    </source>
</evidence>
<evidence type="ECO:0000259" key="6">
    <source>
        <dbReference type="Pfam" id="PF00884"/>
    </source>
</evidence>
<dbReference type="GO" id="GO:0016740">
    <property type="term" value="F:transferase activity"/>
    <property type="evidence" value="ECO:0007669"/>
    <property type="project" value="UniProtKB-KW"/>
</dbReference>
<evidence type="ECO:0000256" key="4">
    <source>
        <dbReference type="ARBA" id="ARBA00022837"/>
    </source>
</evidence>
<comment type="similarity">
    <text evidence="1">Belongs to the sulfatase family.</text>
</comment>
<dbReference type="Gene3D" id="3.30.1120.10">
    <property type="match status" value="1"/>
</dbReference>
<dbReference type="SUPFAM" id="SSF53649">
    <property type="entry name" value="Alkaline phosphatase-like"/>
    <property type="match status" value="1"/>
</dbReference>
<accession>A0A518DY08</accession>
<proteinExistence type="inferred from homology"/>
<dbReference type="GO" id="GO:0046872">
    <property type="term" value="F:metal ion binding"/>
    <property type="evidence" value="ECO:0007669"/>
    <property type="project" value="UniProtKB-KW"/>
</dbReference>
<feature type="chain" id="PRO_5022209503" evidence="5">
    <location>
        <begin position="30"/>
        <end position="482"/>
    </location>
</feature>
<keyword evidence="8" id="KW-1185">Reference proteome</keyword>
<keyword evidence="3 7" id="KW-0378">Hydrolase</keyword>
<keyword evidence="4" id="KW-0106">Calcium</keyword>
<organism evidence="7 8">
    <name type="scientific">Lignipirellula cremea</name>
    <dbReference type="NCBI Taxonomy" id="2528010"/>
    <lineage>
        <taxon>Bacteria</taxon>
        <taxon>Pseudomonadati</taxon>
        <taxon>Planctomycetota</taxon>
        <taxon>Planctomycetia</taxon>
        <taxon>Pirellulales</taxon>
        <taxon>Pirellulaceae</taxon>
        <taxon>Lignipirellula</taxon>
    </lineage>
</organism>
<feature type="domain" description="Sulfatase N-terminal" evidence="6">
    <location>
        <begin position="33"/>
        <end position="331"/>
    </location>
</feature>
<dbReference type="EC" id="3.1.6.1" evidence="7"/>
<gene>
    <name evidence="7" type="ORF">Pla8534_45490</name>
</gene>
<dbReference type="PROSITE" id="PS00523">
    <property type="entry name" value="SULFATASE_1"/>
    <property type="match status" value="1"/>
</dbReference>
<dbReference type="InterPro" id="IPR050738">
    <property type="entry name" value="Sulfatase"/>
</dbReference>
<dbReference type="EMBL" id="CP036433">
    <property type="protein sequence ID" value="QDU96728.1"/>
    <property type="molecule type" value="Genomic_DNA"/>
</dbReference>
<evidence type="ECO:0000256" key="2">
    <source>
        <dbReference type="ARBA" id="ARBA00022723"/>
    </source>
</evidence>
<name>A0A518DY08_9BACT</name>
<evidence type="ECO:0000256" key="5">
    <source>
        <dbReference type="SAM" id="SignalP"/>
    </source>
</evidence>
<evidence type="ECO:0000313" key="8">
    <source>
        <dbReference type="Proteomes" id="UP000317648"/>
    </source>
</evidence>
<dbReference type="AlphaFoldDB" id="A0A518DY08"/>
<feature type="signal peptide" evidence="5">
    <location>
        <begin position="1"/>
        <end position="29"/>
    </location>
</feature>
<evidence type="ECO:0000256" key="3">
    <source>
        <dbReference type="ARBA" id="ARBA00022801"/>
    </source>
</evidence>
<protein>
    <submittedName>
        <fullName evidence="7">MraY-like glycosyltransferase</fullName>
        <ecNumber evidence="7">3.1.6.1</ecNumber>
    </submittedName>
</protein>
<reference evidence="7 8" key="1">
    <citation type="submission" date="2019-02" db="EMBL/GenBank/DDBJ databases">
        <title>Deep-cultivation of Planctomycetes and their phenomic and genomic characterization uncovers novel biology.</title>
        <authorList>
            <person name="Wiegand S."/>
            <person name="Jogler M."/>
            <person name="Boedeker C."/>
            <person name="Pinto D."/>
            <person name="Vollmers J."/>
            <person name="Rivas-Marin E."/>
            <person name="Kohn T."/>
            <person name="Peeters S.H."/>
            <person name="Heuer A."/>
            <person name="Rast P."/>
            <person name="Oberbeckmann S."/>
            <person name="Bunk B."/>
            <person name="Jeske O."/>
            <person name="Meyerdierks A."/>
            <person name="Storesund J.E."/>
            <person name="Kallscheuer N."/>
            <person name="Luecker S."/>
            <person name="Lage O.M."/>
            <person name="Pohl T."/>
            <person name="Merkel B.J."/>
            <person name="Hornburger P."/>
            <person name="Mueller R.-W."/>
            <person name="Bruemmer F."/>
            <person name="Labrenz M."/>
            <person name="Spormann A.M."/>
            <person name="Op den Camp H."/>
            <person name="Overmann J."/>
            <person name="Amann R."/>
            <person name="Jetten M.S.M."/>
            <person name="Mascher T."/>
            <person name="Medema M.H."/>
            <person name="Devos D.P."/>
            <person name="Kaster A.-K."/>
            <person name="Ovreas L."/>
            <person name="Rohde M."/>
            <person name="Galperin M.Y."/>
            <person name="Jogler C."/>
        </authorList>
    </citation>
    <scope>NUCLEOTIDE SEQUENCE [LARGE SCALE GENOMIC DNA]</scope>
    <source>
        <strain evidence="7 8">Pla85_3_4</strain>
    </source>
</reference>
<dbReference type="GO" id="GO:0004065">
    <property type="term" value="F:arylsulfatase activity"/>
    <property type="evidence" value="ECO:0007669"/>
    <property type="project" value="UniProtKB-EC"/>
</dbReference>
<dbReference type="InterPro" id="IPR024607">
    <property type="entry name" value="Sulfatase_CS"/>
</dbReference>
<sequence length="482" mass="52405" precursor="true">MQRTSNWRQAFILTALGACLLATPAVGTAAEKPNFVLCMADDQGYGDVGYYGNPIPKTPTLDAMAAAGLRLDRFYAAAPVCSPTRGSVMTGRHPNRFACFNWGHTLRPQEITVAEALRKAGYATGHFGKWHLGSVRPDSPVSPGASGFDTWLSSPNFYENDPLMSQNGKVVQTQGESSRVAVDAALEFIDKAVSDKKPFLAVVWFGNPHTPHQPPERLRQLYPDLPAKEQNYYAEITGIDEAMKHLREQLRQRGVAENTIVWYTSDNGPQGGGGGIGSAGPLSGRKSSLLEGGIREPTIVEWPRQITKPRTSDVPCGTVDIYPTLLDLAGVSMPGQPPLDGVSLAPLFRDQPQLRPLPLAFWVYPAAGRPINSGRLLQAMANEAAGQKVETPYGNDADAAELGGPYPYDPIPGDAALIDGDYKLHQIAGKEGQFQYKLFNVRLDPQEKTDLHEQEPETAARLQKALAAWQKSVLDSLNGKDY</sequence>
<dbReference type="Proteomes" id="UP000317648">
    <property type="component" value="Chromosome"/>
</dbReference>
<dbReference type="PROSITE" id="PS51257">
    <property type="entry name" value="PROKAR_LIPOPROTEIN"/>
    <property type="match status" value="1"/>
</dbReference>
<dbReference type="KEGG" id="lcre:Pla8534_45490"/>
<dbReference type="Gene3D" id="3.40.720.10">
    <property type="entry name" value="Alkaline Phosphatase, subunit A"/>
    <property type="match status" value="1"/>
</dbReference>
<dbReference type="PANTHER" id="PTHR42693:SF53">
    <property type="entry name" value="ENDO-4-O-SULFATASE"/>
    <property type="match status" value="1"/>
</dbReference>
<keyword evidence="7" id="KW-0808">Transferase</keyword>
<dbReference type="InterPro" id="IPR017850">
    <property type="entry name" value="Alkaline_phosphatase_core_sf"/>
</dbReference>